<reference evidence="2" key="1">
    <citation type="journal article" date="2021" name="Mol. Ecol. Resour.">
        <title>Phylogenomic analyses of the genus Drosophila reveals genomic signals of climate adaptation.</title>
        <authorList>
            <person name="Li F."/>
            <person name="Rane R.V."/>
            <person name="Luria V."/>
            <person name="Xiong Z."/>
            <person name="Chen J."/>
            <person name="Li Z."/>
            <person name="Catullo R.A."/>
            <person name="Griffin P.C."/>
            <person name="Schiffer M."/>
            <person name="Pearce S."/>
            <person name="Lee S.F."/>
            <person name="McElroy K."/>
            <person name="Stocker A."/>
            <person name="Shirriffs J."/>
            <person name="Cockerell F."/>
            <person name="Coppin C."/>
            <person name="Sgro C.M."/>
            <person name="Karger A."/>
            <person name="Cain J.W."/>
            <person name="Weber J.A."/>
            <person name="Santpere G."/>
            <person name="Kirschner M.W."/>
            <person name="Hoffmann A.A."/>
            <person name="Oakeshott J.G."/>
            <person name="Zhang G."/>
        </authorList>
    </citation>
    <scope>NUCLEOTIDE SEQUENCE</scope>
    <source>
        <strain evidence="2">BGI-SZ-2011g</strain>
    </source>
</reference>
<keyword evidence="1" id="KW-0812">Transmembrane</keyword>
<keyword evidence="1" id="KW-0472">Membrane</keyword>
<accession>A0AAD4JSN9</accession>
<sequence length="127" mass="14374">MPASIYIVKMSKGSCTEPGDWRDAPFLVVIYDYAVKNAGFPTDIGTMIAYVLLLFVSWYVVLWTARFLLSLIWPVIIVVSAILLFRFLRAYEHEELENILLHSVTYVADLVIAITGKTLEFLLGLLS</sequence>
<dbReference type="Proteomes" id="UP001200034">
    <property type="component" value="Unassembled WGS sequence"/>
</dbReference>
<keyword evidence="1" id="KW-1133">Transmembrane helix</keyword>
<feature type="transmembrane region" description="Helical" evidence="1">
    <location>
        <begin position="99"/>
        <end position="119"/>
    </location>
</feature>
<protein>
    <submittedName>
        <fullName evidence="2">Uncharacterized protein</fullName>
    </submittedName>
</protein>
<comment type="caution">
    <text evidence="2">The sequence shown here is derived from an EMBL/GenBank/DDBJ whole genome shotgun (WGS) entry which is preliminary data.</text>
</comment>
<evidence type="ECO:0000256" key="1">
    <source>
        <dbReference type="SAM" id="Phobius"/>
    </source>
</evidence>
<feature type="transmembrane region" description="Helical" evidence="1">
    <location>
        <begin position="67"/>
        <end position="87"/>
    </location>
</feature>
<proteinExistence type="predicted"/>
<dbReference type="EMBL" id="JAJJHW010003889">
    <property type="protein sequence ID" value="KAH8354908.1"/>
    <property type="molecule type" value="Genomic_DNA"/>
</dbReference>
<dbReference type="AlphaFoldDB" id="A0AAD4JSN9"/>
<organism evidence="2 3">
    <name type="scientific">Drosophila rubida</name>
    <dbReference type="NCBI Taxonomy" id="30044"/>
    <lineage>
        <taxon>Eukaryota</taxon>
        <taxon>Metazoa</taxon>
        <taxon>Ecdysozoa</taxon>
        <taxon>Arthropoda</taxon>
        <taxon>Hexapoda</taxon>
        <taxon>Insecta</taxon>
        <taxon>Pterygota</taxon>
        <taxon>Neoptera</taxon>
        <taxon>Endopterygota</taxon>
        <taxon>Diptera</taxon>
        <taxon>Brachycera</taxon>
        <taxon>Muscomorpha</taxon>
        <taxon>Ephydroidea</taxon>
        <taxon>Drosophilidae</taxon>
        <taxon>Drosophila</taxon>
    </lineage>
</organism>
<evidence type="ECO:0000313" key="2">
    <source>
        <dbReference type="EMBL" id="KAH8354908.1"/>
    </source>
</evidence>
<evidence type="ECO:0000313" key="3">
    <source>
        <dbReference type="Proteomes" id="UP001200034"/>
    </source>
</evidence>
<feature type="transmembrane region" description="Helical" evidence="1">
    <location>
        <begin position="44"/>
        <end position="61"/>
    </location>
</feature>
<name>A0AAD4JSN9_9MUSC</name>
<gene>
    <name evidence="2" type="ORF">KR093_000932</name>
</gene>
<keyword evidence="3" id="KW-1185">Reference proteome</keyword>